<protein>
    <submittedName>
        <fullName evidence="1">Uncharacterized protein</fullName>
    </submittedName>
</protein>
<sequence>MNYKPILYIIVCVCLSFSGWTQEGKTDQNLSDFTMSNPSSPAFLLVGESPTEIYAPTNLKALALHVFNNFGESFSIEVAPYFFINRKSKNRTYYKYIGIEEDQTTGEVKQKPFRGLNTTTLSFAYVDKEFEGIVGKRKTYSVGLRTTLLRFYDKDKVYREAKKVGNILKNLDNPPVDVLADASGDDPVKRAIAEKAIIEHYKKEKERIHPQLKEFKKTVKPYVSVDGAIGYSALFKGDKIDSGTANRLGSWITGQGSLILNEGSDSERNNYLNVLVTARYIEDEFNIGANDQFFKTFYRDLGAKVELEIDRFSLAYEYISRNGSINSERSVGTLKYTLSKDITLIGGFGKDFPVDDNLVTVFGINWGVNFGGKVAMKE</sequence>
<organism evidence="1 2">
    <name type="scientific">Aquimarina atlantica</name>
    <dbReference type="NCBI Taxonomy" id="1317122"/>
    <lineage>
        <taxon>Bacteria</taxon>
        <taxon>Pseudomonadati</taxon>
        <taxon>Bacteroidota</taxon>
        <taxon>Flavobacteriia</taxon>
        <taxon>Flavobacteriales</taxon>
        <taxon>Flavobacteriaceae</taxon>
        <taxon>Aquimarina</taxon>
    </lineage>
</organism>
<proteinExistence type="predicted"/>
<dbReference type="AlphaFoldDB" id="A0A023C059"/>
<dbReference type="STRING" id="1317122.ATO12_02270"/>
<evidence type="ECO:0000313" key="2">
    <source>
        <dbReference type="Proteomes" id="UP000023541"/>
    </source>
</evidence>
<keyword evidence="2" id="KW-1185">Reference proteome</keyword>
<dbReference type="Proteomes" id="UP000023541">
    <property type="component" value="Unassembled WGS sequence"/>
</dbReference>
<reference evidence="1 2" key="1">
    <citation type="submission" date="2014-04" db="EMBL/GenBank/DDBJ databases">
        <title>Aquimarina sp. 22II-S11-z7 Genome Sequencing.</title>
        <authorList>
            <person name="Lai Q."/>
        </authorList>
    </citation>
    <scope>NUCLEOTIDE SEQUENCE [LARGE SCALE GENOMIC DNA]</scope>
    <source>
        <strain evidence="1 2">22II-S11-z7</strain>
    </source>
</reference>
<dbReference type="OrthoDB" id="623250at2"/>
<accession>A0A023C059</accession>
<comment type="caution">
    <text evidence="1">The sequence shown here is derived from an EMBL/GenBank/DDBJ whole genome shotgun (WGS) entry which is preliminary data.</text>
</comment>
<evidence type="ECO:0000313" key="1">
    <source>
        <dbReference type="EMBL" id="EZH75635.1"/>
    </source>
</evidence>
<gene>
    <name evidence="1" type="ORF">ATO12_02270</name>
</gene>
<dbReference type="eggNOG" id="ENOG5030EF3">
    <property type="taxonomic scope" value="Bacteria"/>
</dbReference>
<dbReference type="EMBL" id="AQRA01000001">
    <property type="protein sequence ID" value="EZH75635.1"/>
    <property type="molecule type" value="Genomic_DNA"/>
</dbReference>
<name>A0A023C059_9FLAO</name>
<dbReference type="RefSeq" id="WP_131248751.1">
    <property type="nucleotide sequence ID" value="NZ_AQRA01000001.1"/>
</dbReference>